<evidence type="ECO:0008006" key="9">
    <source>
        <dbReference type="Google" id="ProtNLM"/>
    </source>
</evidence>
<feature type="domain" description="WDR36/Utp21 C-terminal" evidence="5">
    <location>
        <begin position="812"/>
        <end position="1013"/>
    </location>
</feature>
<dbReference type="Pfam" id="PF25168">
    <property type="entry name" value="Beta-prop_WDR36-Utp21_2nd"/>
    <property type="match status" value="2"/>
</dbReference>
<evidence type="ECO:0000256" key="3">
    <source>
        <dbReference type="PROSITE-ProRule" id="PRU00221"/>
    </source>
</evidence>
<feature type="compositionally biased region" description="Basic and acidic residues" evidence="4">
    <location>
        <begin position="831"/>
        <end position="844"/>
    </location>
</feature>
<proteinExistence type="predicted"/>
<feature type="repeat" description="WD" evidence="3">
    <location>
        <begin position="256"/>
        <end position="279"/>
    </location>
</feature>
<dbReference type="InterPro" id="IPR001680">
    <property type="entry name" value="WD40_rpt"/>
</dbReference>
<reference evidence="7" key="1">
    <citation type="submission" date="2023-01" db="EMBL/GenBank/DDBJ databases">
        <title>Metagenome sequencing of chrysophaentin producing Chrysophaeum taylorii.</title>
        <authorList>
            <person name="Davison J."/>
            <person name="Bewley C."/>
        </authorList>
    </citation>
    <scope>NUCLEOTIDE SEQUENCE</scope>
    <source>
        <strain evidence="7">NIES-1699</strain>
    </source>
</reference>
<dbReference type="Pfam" id="PF04192">
    <property type="entry name" value="Utp21"/>
    <property type="match status" value="1"/>
</dbReference>
<dbReference type="InterPro" id="IPR020472">
    <property type="entry name" value="WD40_PAC1"/>
</dbReference>
<dbReference type="PROSITE" id="PS00678">
    <property type="entry name" value="WD_REPEATS_1"/>
    <property type="match status" value="2"/>
</dbReference>
<feature type="repeat" description="WD" evidence="3">
    <location>
        <begin position="581"/>
        <end position="615"/>
    </location>
</feature>
<dbReference type="EMBL" id="JAQMWT010000344">
    <property type="protein sequence ID" value="KAJ8603701.1"/>
    <property type="molecule type" value="Genomic_DNA"/>
</dbReference>
<keyword evidence="8" id="KW-1185">Reference proteome</keyword>
<dbReference type="SUPFAM" id="SSF50998">
    <property type="entry name" value="Quinoprotein alcohol dehydrogenase-like"/>
    <property type="match status" value="1"/>
</dbReference>
<dbReference type="InterPro" id="IPR015943">
    <property type="entry name" value="WD40/YVTN_repeat-like_dom_sf"/>
</dbReference>
<dbReference type="InterPro" id="IPR007319">
    <property type="entry name" value="WDR36/Utp21_C"/>
</dbReference>
<protein>
    <recommendedName>
        <fullName evidence="9">Small-subunit processome Utp21 domain-containing protein</fullName>
    </recommendedName>
</protein>
<dbReference type="PROSITE" id="PS50082">
    <property type="entry name" value="WD_REPEATS_2"/>
    <property type="match status" value="3"/>
</dbReference>
<evidence type="ECO:0000313" key="8">
    <source>
        <dbReference type="Proteomes" id="UP001230188"/>
    </source>
</evidence>
<dbReference type="Proteomes" id="UP001230188">
    <property type="component" value="Unassembled WGS sequence"/>
</dbReference>
<dbReference type="Pfam" id="PF25171">
    <property type="entry name" value="Beta-prop_WDR36-Utp21_1st"/>
    <property type="match status" value="1"/>
</dbReference>
<sequence length="1020" mass="109913">MESRLLRAHRVVGAVVDSDAASAVSFYSLGGEGFVCARASYDAFHVIKLEELTVQVTSPRLGRQIDALVAVGEWTYVAHGRELWAFERARSRGRVGAAVETPIEALVAVGDSIVAKCGAREGASLVVVWTCPSRGEPSRLASEFWLDGFVASVVTHPPAYINKLLFGSSRSGGLELWNARSRKRVHRFACAAGRAGVVVLEPSGVLDVVGVGRADGAIELVHARRDEVLFELSQKKTAPTCLFFVSGGVGSESRALLVSGGADGTLRVWDLESRRLVHEELSAHGGPAWRGFAGGVGGSPTSAASIVATTVGGDNAIAQWTFEAADGSCRLARKREGHAAPPHAARWYYGSSSSSSDPYGALQLVTCSREDRSVRVAHAARDQLNTEISQGPLAKRAKTLRLPIRELRLPPVVAIATCDAKDGAWASVVTCHEGQATARCWHFSRRVISDVSLAQPQWRNEASSLSAAASEDDADKRATACALSACGNFAVVGHADGRARKYNVQSGRPRGEYPANLETAAFEAKRAASVAVPGSVTRAARDIDRKMRKGERIDAALDAKAKRRVVGADGLRAHRRGAAGARRHRGAITGLFVDAENAFVATAGLDGSLKWWDFRRHFLVAVVDCGQPVARIEGARSANLIAVACDDGVIRLVEATPRSRENDPRPRVARRLSCGDARPPRDLSWAPDFKTLYAACGDGSLRVWDVSSGALVDWLAFEREATSVSASPTGEFVATTHVAERGIVLWTDKASYCRVDARPLTDADEPILVDVLDGPELIKERPKDDDETGRASRLEGLAAHVLEANAARRAVRLSGHPRSRLETMHALEAISERNKPVEPPKKNEAAPFFLPSALGPADLQPQDKHPPHGPKRPPDTDAPGTNKRRRAASFEAARRCQLATFALSPKPDALVEYLKSLNPPAVDAEIALLCRGAHDDPGLGLLVAVLEHLAVVLETRDVFDEVQAYLHRIIQHHASALALPELRDKVRLLHKAQRAAAAHLRSSFQESLCLVDFYLSRTYE</sequence>
<feature type="domain" description="WDR36/Utp21 N-terminal" evidence="6">
    <location>
        <begin position="43"/>
        <end position="323"/>
    </location>
</feature>
<dbReference type="InterPro" id="IPR059157">
    <property type="entry name" value="WDR36-Utp21_N"/>
</dbReference>
<feature type="repeat" description="WD" evidence="3">
    <location>
        <begin position="683"/>
        <end position="714"/>
    </location>
</feature>
<comment type="caution">
    <text evidence="7">The sequence shown here is derived from an EMBL/GenBank/DDBJ whole genome shotgun (WGS) entry which is preliminary data.</text>
</comment>
<keyword evidence="2" id="KW-0677">Repeat</keyword>
<feature type="region of interest" description="Disordered" evidence="4">
    <location>
        <begin position="831"/>
        <end position="889"/>
    </location>
</feature>
<dbReference type="PRINTS" id="PR00320">
    <property type="entry name" value="GPROTEINBRPT"/>
</dbReference>
<evidence type="ECO:0000259" key="6">
    <source>
        <dbReference type="Pfam" id="PF25171"/>
    </source>
</evidence>
<dbReference type="Gene3D" id="2.130.10.10">
    <property type="entry name" value="YVTN repeat-like/Quinoprotein amine dehydrogenase"/>
    <property type="match status" value="2"/>
</dbReference>
<organism evidence="7 8">
    <name type="scientific">Chrysophaeum taylorii</name>
    <dbReference type="NCBI Taxonomy" id="2483200"/>
    <lineage>
        <taxon>Eukaryota</taxon>
        <taxon>Sar</taxon>
        <taxon>Stramenopiles</taxon>
        <taxon>Ochrophyta</taxon>
        <taxon>Pelagophyceae</taxon>
        <taxon>Pelagomonadales</taxon>
        <taxon>Pelagomonadaceae</taxon>
        <taxon>Chrysophaeum</taxon>
    </lineage>
</organism>
<dbReference type="PANTHER" id="PTHR22840">
    <property type="entry name" value="WD REPEAT-CONTAINING PROTEIN 36"/>
    <property type="match status" value="1"/>
</dbReference>
<keyword evidence="1 3" id="KW-0853">WD repeat</keyword>
<dbReference type="AlphaFoldDB" id="A0AAD7XM25"/>
<dbReference type="SMART" id="SM00320">
    <property type="entry name" value="WD40"/>
    <property type="match status" value="7"/>
</dbReference>
<dbReference type="PANTHER" id="PTHR22840:SF12">
    <property type="entry name" value="WD REPEAT-CONTAINING PROTEIN 36"/>
    <property type="match status" value="1"/>
</dbReference>
<evidence type="ECO:0000256" key="4">
    <source>
        <dbReference type="SAM" id="MobiDB-lite"/>
    </source>
</evidence>
<dbReference type="InterPro" id="IPR019775">
    <property type="entry name" value="WD40_repeat_CS"/>
</dbReference>
<dbReference type="GO" id="GO:0006364">
    <property type="term" value="P:rRNA processing"/>
    <property type="evidence" value="ECO:0007669"/>
    <property type="project" value="InterPro"/>
</dbReference>
<dbReference type="GO" id="GO:0032040">
    <property type="term" value="C:small-subunit processome"/>
    <property type="evidence" value="ECO:0007669"/>
    <property type="project" value="InterPro"/>
</dbReference>
<evidence type="ECO:0000256" key="2">
    <source>
        <dbReference type="ARBA" id="ARBA00022737"/>
    </source>
</evidence>
<dbReference type="GO" id="GO:0034388">
    <property type="term" value="C:Pwp2p-containing subcomplex of 90S preribosome"/>
    <property type="evidence" value="ECO:0007669"/>
    <property type="project" value="TreeGrafter"/>
</dbReference>
<accession>A0AAD7XM25</accession>
<evidence type="ECO:0000259" key="5">
    <source>
        <dbReference type="Pfam" id="PF04192"/>
    </source>
</evidence>
<dbReference type="InterPro" id="IPR011047">
    <property type="entry name" value="Quinoprotein_ADH-like_sf"/>
</dbReference>
<evidence type="ECO:0000256" key="1">
    <source>
        <dbReference type="ARBA" id="ARBA00022574"/>
    </source>
</evidence>
<evidence type="ECO:0000313" key="7">
    <source>
        <dbReference type="EMBL" id="KAJ8603701.1"/>
    </source>
</evidence>
<gene>
    <name evidence="7" type="ORF">CTAYLR_000175</name>
</gene>
<name>A0AAD7XM25_9STRA</name>